<dbReference type="PANTHER" id="PTHR34322">
    <property type="entry name" value="TRANSPOSASE, Y1_TNP DOMAIN-CONTAINING"/>
    <property type="match status" value="1"/>
</dbReference>
<dbReference type="RefSeq" id="WP_146504177.1">
    <property type="nucleotide sequence ID" value="NZ_SJPG01000001.1"/>
</dbReference>
<dbReference type="GO" id="GO:0006313">
    <property type="term" value="P:DNA transposition"/>
    <property type="evidence" value="ECO:0007669"/>
    <property type="project" value="InterPro"/>
</dbReference>
<proteinExistence type="predicted"/>
<evidence type="ECO:0000313" key="2">
    <source>
        <dbReference type="EMBL" id="TWT62302.1"/>
    </source>
</evidence>
<feature type="domain" description="Transposase IS200-like" evidence="1">
    <location>
        <begin position="9"/>
        <end position="135"/>
    </location>
</feature>
<dbReference type="SUPFAM" id="SSF143422">
    <property type="entry name" value="Transposase IS200-like"/>
    <property type="match status" value="1"/>
</dbReference>
<organism evidence="2 3">
    <name type="scientific">Rubinisphaera italica</name>
    <dbReference type="NCBI Taxonomy" id="2527969"/>
    <lineage>
        <taxon>Bacteria</taxon>
        <taxon>Pseudomonadati</taxon>
        <taxon>Planctomycetota</taxon>
        <taxon>Planctomycetia</taxon>
        <taxon>Planctomycetales</taxon>
        <taxon>Planctomycetaceae</taxon>
        <taxon>Rubinisphaera</taxon>
    </lineage>
</organism>
<dbReference type="Proteomes" id="UP000316095">
    <property type="component" value="Unassembled WGS sequence"/>
</dbReference>
<dbReference type="NCBIfam" id="NF047646">
    <property type="entry name" value="REP_Tyr_transpos"/>
    <property type="match status" value="1"/>
</dbReference>
<accession>A0A5C5XKN6</accession>
<dbReference type="InterPro" id="IPR036515">
    <property type="entry name" value="Transposase_17_sf"/>
</dbReference>
<dbReference type="OrthoDB" id="278793at2"/>
<sequence>MITKSSHDDALYAHFVTFSCYRNRNLLDHDQAKRVVLGVLDSQRLIQSARILGFVMMPNHVHALIWFPQTGQLSQFMKQWKQRTSKIIRRDVMPMLPAYQKQIEDGSAFWQRKYHAFQVWSDEKLIEKLNYMHLNPVRAGFVDRATDWRWSSARHYEWNRTVGIPIEWCPTG</sequence>
<evidence type="ECO:0000259" key="1">
    <source>
        <dbReference type="SMART" id="SM01321"/>
    </source>
</evidence>
<dbReference type="GO" id="GO:0004803">
    <property type="term" value="F:transposase activity"/>
    <property type="evidence" value="ECO:0007669"/>
    <property type="project" value="InterPro"/>
</dbReference>
<reference evidence="2 3" key="1">
    <citation type="submission" date="2019-02" db="EMBL/GenBank/DDBJ databases">
        <title>Deep-cultivation of Planctomycetes and their phenomic and genomic characterization uncovers novel biology.</title>
        <authorList>
            <person name="Wiegand S."/>
            <person name="Jogler M."/>
            <person name="Boedeker C."/>
            <person name="Pinto D."/>
            <person name="Vollmers J."/>
            <person name="Rivas-Marin E."/>
            <person name="Kohn T."/>
            <person name="Peeters S.H."/>
            <person name="Heuer A."/>
            <person name="Rast P."/>
            <person name="Oberbeckmann S."/>
            <person name="Bunk B."/>
            <person name="Jeske O."/>
            <person name="Meyerdierks A."/>
            <person name="Storesund J.E."/>
            <person name="Kallscheuer N."/>
            <person name="Luecker S."/>
            <person name="Lage O.M."/>
            <person name="Pohl T."/>
            <person name="Merkel B.J."/>
            <person name="Hornburger P."/>
            <person name="Mueller R.-W."/>
            <person name="Bruemmer F."/>
            <person name="Labrenz M."/>
            <person name="Spormann A.M."/>
            <person name="Op Den Camp H."/>
            <person name="Overmann J."/>
            <person name="Amann R."/>
            <person name="Jetten M.S.M."/>
            <person name="Mascher T."/>
            <person name="Medema M.H."/>
            <person name="Devos D.P."/>
            <person name="Kaster A.-K."/>
            <person name="Ovreas L."/>
            <person name="Rohde M."/>
            <person name="Galperin M.Y."/>
            <person name="Jogler C."/>
        </authorList>
    </citation>
    <scope>NUCLEOTIDE SEQUENCE [LARGE SCALE GENOMIC DNA]</scope>
    <source>
        <strain evidence="2 3">Pan54</strain>
    </source>
</reference>
<gene>
    <name evidence="2" type="ORF">Pan54_30430</name>
</gene>
<dbReference type="PANTHER" id="PTHR34322:SF2">
    <property type="entry name" value="TRANSPOSASE IS200-LIKE DOMAIN-CONTAINING PROTEIN"/>
    <property type="match status" value="1"/>
</dbReference>
<dbReference type="Pfam" id="PF01797">
    <property type="entry name" value="Y1_Tnp"/>
    <property type="match status" value="1"/>
</dbReference>
<name>A0A5C5XKN6_9PLAN</name>
<dbReference type="PROSITE" id="PS51257">
    <property type="entry name" value="PROKAR_LIPOPROTEIN"/>
    <property type="match status" value="1"/>
</dbReference>
<comment type="caution">
    <text evidence="2">The sequence shown here is derived from an EMBL/GenBank/DDBJ whole genome shotgun (WGS) entry which is preliminary data.</text>
</comment>
<dbReference type="SMART" id="SM01321">
    <property type="entry name" value="Y1_Tnp"/>
    <property type="match status" value="1"/>
</dbReference>
<dbReference type="EMBL" id="SJPG01000001">
    <property type="protein sequence ID" value="TWT62302.1"/>
    <property type="molecule type" value="Genomic_DNA"/>
</dbReference>
<dbReference type="InterPro" id="IPR002686">
    <property type="entry name" value="Transposase_17"/>
</dbReference>
<evidence type="ECO:0000313" key="3">
    <source>
        <dbReference type="Proteomes" id="UP000316095"/>
    </source>
</evidence>
<dbReference type="Gene3D" id="3.30.70.1290">
    <property type="entry name" value="Transposase IS200-like"/>
    <property type="match status" value="1"/>
</dbReference>
<protein>
    <submittedName>
        <fullName evidence="2">Transposase IS200 like protein</fullName>
    </submittedName>
</protein>
<dbReference type="AlphaFoldDB" id="A0A5C5XKN6"/>
<dbReference type="GO" id="GO:0003677">
    <property type="term" value="F:DNA binding"/>
    <property type="evidence" value="ECO:0007669"/>
    <property type="project" value="InterPro"/>
</dbReference>
<keyword evidence="3" id="KW-1185">Reference proteome</keyword>